<reference evidence="2 3" key="1">
    <citation type="submission" date="2019-03" db="EMBL/GenBank/DDBJ databases">
        <title>Draft Genome Sequence of Massilia arenosa sp. nov., a Novel Massilia Species Isolated from a Sandy-loam Maize Soil.</title>
        <authorList>
            <person name="Raths R."/>
            <person name="Peta V."/>
            <person name="Bucking H."/>
        </authorList>
    </citation>
    <scope>NUCLEOTIDE SEQUENCE [LARGE SCALE GENOMIC DNA]</scope>
    <source>
        <strain evidence="2 3">MC02</strain>
    </source>
</reference>
<feature type="chain" id="PRO_5021484521" description="YcxB family protein" evidence="1">
    <location>
        <begin position="22"/>
        <end position="165"/>
    </location>
</feature>
<keyword evidence="1" id="KW-0732">Signal</keyword>
<dbReference type="AlphaFoldDB" id="A0A4Y9T011"/>
<evidence type="ECO:0008006" key="4">
    <source>
        <dbReference type="Google" id="ProtNLM"/>
    </source>
</evidence>
<feature type="signal peptide" evidence="1">
    <location>
        <begin position="1"/>
        <end position="21"/>
    </location>
</feature>
<proteinExistence type="predicted"/>
<dbReference type="RefSeq" id="WP_135205232.1">
    <property type="nucleotide sequence ID" value="NZ_SPVF01000006.1"/>
</dbReference>
<organism evidence="2 3">
    <name type="scientific">Zemynaea arenosa</name>
    <dbReference type="NCBI Taxonomy" id="2561931"/>
    <lineage>
        <taxon>Bacteria</taxon>
        <taxon>Pseudomonadati</taxon>
        <taxon>Pseudomonadota</taxon>
        <taxon>Betaproteobacteria</taxon>
        <taxon>Burkholderiales</taxon>
        <taxon>Oxalobacteraceae</taxon>
        <taxon>Telluria group</taxon>
        <taxon>Zemynaea</taxon>
    </lineage>
</organism>
<dbReference type="Proteomes" id="UP000298438">
    <property type="component" value="Unassembled WGS sequence"/>
</dbReference>
<sequence>MSKLKLTSRNARSALACAAFAAVSVPMAAEGSASWLWVVCGLLMAAALVVERRPDDYVDELEISDTALTRRFGYQHGERQQESVAWSDIERIVIRTADGLSSADFYYMLFGKDQNGVIVTEDVARRQRLLPELERRFPNFDHHKFLQAAGSRYTSAFTVWERSAA</sequence>
<dbReference type="EMBL" id="SPVF01000006">
    <property type="protein sequence ID" value="TFW30223.1"/>
    <property type="molecule type" value="Genomic_DNA"/>
</dbReference>
<gene>
    <name evidence="2" type="ORF">E4L96_00230</name>
</gene>
<keyword evidence="3" id="KW-1185">Reference proteome</keyword>
<accession>A0A4Y9T011</accession>
<protein>
    <recommendedName>
        <fullName evidence="4">YcxB family protein</fullName>
    </recommendedName>
</protein>
<evidence type="ECO:0000313" key="3">
    <source>
        <dbReference type="Proteomes" id="UP000298438"/>
    </source>
</evidence>
<evidence type="ECO:0000313" key="2">
    <source>
        <dbReference type="EMBL" id="TFW30223.1"/>
    </source>
</evidence>
<dbReference type="OrthoDB" id="8717329at2"/>
<evidence type="ECO:0000256" key="1">
    <source>
        <dbReference type="SAM" id="SignalP"/>
    </source>
</evidence>
<comment type="caution">
    <text evidence="2">The sequence shown here is derived from an EMBL/GenBank/DDBJ whole genome shotgun (WGS) entry which is preliminary data.</text>
</comment>
<name>A0A4Y9T011_9BURK</name>